<dbReference type="SUPFAM" id="SSF52096">
    <property type="entry name" value="ClpP/crotonase"/>
    <property type="match status" value="1"/>
</dbReference>
<proteinExistence type="inferred from homology"/>
<protein>
    <submittedName>
        <fullName evidence="2">Enoyl-CoA hydratase/isomerase family protein</fullName>
    </submittedName>
</protein>
<comment type="similarity">
    <text evidence="1">Belongs to the enoyl-CoA hydratase/isomerase family.</text>
</comment>
<comment type="caution">
    <text evidence="2">The sequence shown here is derived from an EMBL/GenBank/DDBJ whole genome shotgun (WGS) entry which is preliminary data.</text>
</comment>
<name>A0A9X0R1I0_9PROT</name>
<accession>A0A9X0R1I0</accession>
<dbReference type="AlphaFoldDB" id="A0A9X0R1I0"/>
<organism evidence="2 3">
    <name type="scientific">Siccirubricoccus deserti</name>
    <dbReference type="NCBI Taxonomy" id="2013562"/>
    <lineage>
        <taxon>Bacteria</taxon>
        <taxon>Pseudomonadati</taxon>
        <taxon>Pseudomonadota</taxon>
        <taxon>Alphaproteobacteria</taxon>
        <taxon>Acetobacterales</taxon>
        <taxon>Roseomonadaceae</taxon>
        <taxon>Siccirubricoccus</taxon>
    </lineage>
</organism>
<dbReference type="InterPro" id="IPR051683">
    <property type="entry name" value="Enoyl-CoA_Hydratase/Isomerase"/>
</dbReference>
<dbReference type="RefSeq" id="WP_186772583.1">
    <property type="nucleotide sequence ID" value="NZ_JACOMF010000035.1"/>
</dbReference>
<evidence type="ECO:0000313" key="2">
    <source>
        <dbReference type="EMBL" id="MBC4017825.1"/>
    </source>
</evidence>
<dbReference type="EMBL" id="JACOMF010000035">
    <property type="protein sequence ID" value="MBC4017825.1"/>
    <property type="molecule type" value="Genomic_DNA"/>
</dbReference>
<dbReference type="CDD" id="cd06558">
    <property type="entry name" value="crotonase-like"/>
    <property type="match status" value="1"/>
</dbReference>
<dbReference type="Pfam" id="PF00378">
    <property type="entry name" value="ECH_1"/>
    <property type="match status" value="1"/>
</dbReference>
<dbReference type="Gene3D" id="3.90.226.10">
    <property type="entry name" value="2-enoyl-CoA Hydratase, Chain A, domain 1"/>
    <property type="match status" value="1"/>
</dbReference>
<dbReference type="PANTHER" id="PTHR42964">
    <property type="entry name" value="ENOYL-COA HYDRATASE"/>
    <property type="match status" value="1"/>
</dbReference>
<dbReference type="InterPro" id="IPR001753">
    <property type="entry name" value="Enoyl-CoA_hydra/iso"/>
</dbReference>
<dbReference type="InterPro" id="IPR014748">
    <property type="entry name" value="Enoyl-CoA_hydra_C"/>
</dbReference>
<evidence type="ECO:0000256" key="1">
    <source>
        <dbReference type="ARBA" id="ARBA00005254"/>
    </source>
</evidence>
<dbReference type="Proteomes" id="UP000600101">
    <property type="component" value="Unassembled WGS sequence"/>
</dbReference>
<dbReference type="InterPro" id="IPR029045">
    <property type="entry name" value="ClpP/crotonase-like_dom_sf"/>
</dbReference>
<dbReference type="PANTHER" id="PTHR42964:SF1">
    <property type="entry name" value="POLYKETIDE BIOSYNTHESIS ENOYL-COA HYDRATASE PKSH-RELATED"/>
    <property type="match status" value="1"/>
</dbReference>
<evidence type="ECO:0000313" key="3">
    <source>
        <dbReference type="Proteomes" id="UP000600101"/>
    </source>
</evidence>
<dbReference type="GO" id="GO:0003824">
    <property type="term" value="F:catalytic activity"/>
    <property type="evidence" value="ECO:0007669"/>
    <property type="project" value="UniProtKB-ARBA"/>
</dbReference>
<keyword evidence="3" id="KW-1185">Reference proteome</keyword>
<reference evidence="2" key="1">
    <citation type="submission" date="2020-08" db="EMBL/GenBank/DDBJ databases">
        <authorList>
            <person name="Hu Y."/>
            <person name="Nguyen S.V."/>
            <person name="Li F."/>
            <person name="Fanning S."/>
        </authorList>
    </citation>
    <scope>NUCLEOTIDE SEQUENCE</scope>
    <source>
        <strain evidence="2">SYSU D8009</strain>
    </source>
</reference>
<gene>
    <name evidence="2" type="ORF">H7965_21205</name>
</gene>
<sequence>MSAAADTARATTKDEGSLPSLALEGSRATLHLNRPLVMNRVQPEDIVEIMRILAKVEADPAVRVLVIASTGRAFSAGAHLGSMAQQAAAGGIKDTPGATFEDMINRLEMLTIPTVARLHGGVYGGSTDLALACDFRVGVTPSTVMFMPAARIGVHYYESGLRRYVSRLGFNNAKRLFMLAEEQSAEELLRIGYLTDLVTPEALDARIDAIAARLGELAPLAVQGAKRAINEIGHQALDVPALKERIRRAKDSEDIKEGLRAFKEKRKPVFQGR</sequence>
<dbReference type="Gene3D" id="1.10.12.10">
    <property type="entry name" value="Lyase 2-enoyl-coa Hydratase, Chain A, domain 2"/>
    <property type="match status" value="1"/>
</dbReference>